<organism evidence="2 3">
    <name type="scientific">Tanacetum coccineum</name>
    <dbReference type="NCBI Taxonomy" id="301880"/>
    <lineage>
        <taxon>Eukaryota</taxon>
        <taxon>Viridiplantae</taxon>
        <taxon>Streptophyta</taxon>
        <taxon>Embryophyta</taxon>
        <taxon>Tracheophyta</taxon>
        <taxon>Spermatophyta</taxon>
        <taxon>Magnoliopsida</taxon>
        <taxon>eudicotyledons</taxon>
        <taxon>Gunneridae</taxon>
        <taxon>Pentapetalae</taxon>
        <taxon>asterids</taxon>
        <taxon>campanulids</taxon>
        <taxon>Asterales</taxon>
        <taxon>Asteraceae</taxon>
        <taxon>Asteroideae</taxon>
        <taxon>Anthemideae</taxon>
        <taxon>Anthemidinae</taxon>
        <taxon>Tanacetum</taxon>
    </lineage>
</organism>
<name>A0ABQ5EIU0_9ASTR</name>
<comment type="caution">
    <text evidence="2">The sequence shown here is derived from an EMBL/GenBank/DDBJ whole genome shotgun (WGS) entry which is preliminary data.</text>
</comment>
<dbReference type="EMBL" id="BQNB010016353">
    <property type="protein sequence ID" value="GJT50804.1"/>
    <property type="molecule type" value="Genomic_DNA"/>
</dbReference>
<evidence type="ECO:0000313" key="3">
    <source>
        <dbReference type="Proteomes" id="UP001151760"/>
    </source>
</evidence>
<reference evidence="2" key="1">
    <citation type="journal article" date="2022" name="Int. J. Mol. Sci.">
        <title>Draft Genome of Tanacetum Coccineum: Genomic Comparison of Closely Related Tanacetum-Family Plants.</title>
        <authorList>
            <person name="Yamashiro T."/>
            <person name="Shiraishi A."/>
            <person name="Nakayama K."/>
            <person name="Satake H."/>
        </authorList>
    </citation>
    <scope>NUCLEOTIDE SEQUENCE</scope>
</reference>
<evidence type="ECO:0000313" key="2">
    <source>
        <dbReference type="EMBL" id="GJT50804.1"/>
    </source>
</evidence>
<feature type="region of interest" description="Disordered" evidence="1">
    <location>
        <begin position="48"/>
        <end position="67"/>
    </location>
</feature>
<accession>A0ABQ5EIU0</accession>
<reference evidence="2" key="2">
    <citation type="submission" date="2022-01" db="EMBL/GenBank/DDBJ databases">
        <authorList>
            <person name="Yamashiro T."/>
            <person name="Shiraishi A."/>
            <person name="Satake H."/>
            <person name="Nakayama K."/>
        </authorList>
    </citation>
    <scope>NUCLEOTIDE SEQUENCE</scope>
</reference>
<evidence type="ECO:0000256" key="1">
    <source>
        <dbReference type="SAM" id="MobiDB-lite"/>
    </source>
</evidence>
<sequence>MEANGKVTYTIEIPDFKETLMLAEESRSKMLLKQQDLMVLEKKVNTKPLDYNSVPPSDPSPSSTTNKVEVLKEPPKVSMVNTSLKVLKQHLTGFDKVVKERTTATAITEVTWGFEHTKAYFRDEIIPFIKALKDIFNKFDQDLIDELTEVQTVFIQMEHAVEQHRLASKTFEVKMNQVLNENDRLLEQVINKDVVNVVMNSSVDNASMSMHECQKCLKLETELLNKKDFEIFQRENYVSNQSAPNIDQYFEINELKAESQEKDKVIMKLKEKIKSLSGNVNVDKVKMDMDEIETLNIKLDHKVSKLIAENEHLKQTYKQLYDLVKPAGVRSKEQYLKNDLRKLKGKALTDSAVTSHTIDVTPPKWGFQRCWDVVSSSLDDSGRKGVFELWRFRTPDGALTASAQAILGRSRRESR</sequence>
<protein>
    <submittedName>
        <fullName evidence="2">Uncharacterized protein</fullName>
    </submittedName>
</protein>
<gene>
    <name evidence="2" type="ORF">Tco_0976961</name>
</gene>
<dbReference type="Proteomes" id="UP001151760">
    <property type="component" value="Unassembled WGS sequence"/>
</dbReference>
<keyword evidence="3" id="KW-1185">Reference proteome</keyword>
<proteinExistence type="predicted"/>